<evidence type="ECO:0000313" key="4">
    <source>
        <dbReference type="EMBL" id="PPJ57161.1"/>
    </source>
</evidence>
<feature type="region of interest" description="Disordered" evidence="2">
    <location>
        <begin position="234"/>
        <end position="263"/>
    </location>
</feature>
<dbReference type="SMART" id="SM00355">
    <property type="entry name" value="ZnF_C2H2"/>
    <property type="match status" value="2"/>
</dbReference>
<dbReference type="GO" id="GO:0008270">
    <property type="term" value="F:zinc ion binding"/>
    <property type="evidence" value="ECO:0007669"/>
    <property type="project" value="UniProtKB-KW"/>
</dbReference>
<organism evidence="4 5">
    <name type="scientific">Cercospora berteroae</name>
    <dbReference type="NCBI Taxonomy" id="357750"/>
    <lineage>
        <taxon>Eukaryota</taxon>
        <taxon>Fungi</taxon>
        <taxon>Dikarya</taxon>
        <taxon>Ascomycota</taxon>
        <taxon>Pezizomycotina</taxon>
        <taxon>Dothideomycetes</taxon>
        <taxon>Dothideomycetidae</taxon>
        <taxon>Mycosphaerellales</taxon>
        <taxon>Mycosphaerellaceae</taxon>
        <taxon>Cercospora</taxon>
    </lineage>
</organism>
<feature type="domain" description="C2H2-type" evidence="3">
    <location>
        <begin position="167"/>
        <end position="197"/>
    </location>
</feature>
<comment type="caution">
    <text evidence="4">The sequence shown here is derived from an EMBL/GenBank/DDBJ whole genome shotgun (WGS) entry which is preliminary data.</text>
</comment>
<dbReference type="EMBL" id="PNEN01000501">
    <property type="protein sequence ID" value="PPJ57161.1"/>
    <property type="molecule type" value="Genomic_DNA"/>
</dbReference>
<protein>
    <recommendedName>
        <fullName evidence="3">C2H2-type domain-containing protein</fullName>
    </recommendedName>
</protein>
<name>A0A2S6CBQ4_9PEZI</name>
<dbReference type="Gene3D" id="3.30.160.60">
    <property type="entry name" value="Classic Zinc Finger"/>
    <property type="match status" value="1"/>
</dbReference>
<dbReference type="Proteomes" id="UP000237631">
    <property type="component" value="Unassembled WGS sequence"/>
</dbReference>
<proteinExistence type="predicted"/>
<keyword evidence="1" id="KW-0479">Metal-binding</keyword>
<feature type="compositionally biased region" description="Low complexity" evidence="2">
    <location>
        <begin position="132"/>
        <end position="143"/>
    </location>
</feature>
<keyword evidence="1" id="KW-0863">Zinc-finger</keyword>
<keyword evidence="1" id="KW-0862">Zinc</keyword>
<dbReference type="InterPro" id="IPR013087">
    <property type="entry name" value="Znf_C2H2_type"/>
</dbReference>
<feature type="region of interest" description="Disordered" evidence="2">
    <location>
        <begin position="128"/>
        <end position="168"/>
    </location>
</feature>
<accession>A0A2S6CBQ4</accession>
<evidence type="ECO:0000256" key="2">
    <source>
        <dbReference type="SAM" id="MobiDB-lite"/>
    </source>
</evidence>
<gene>
    <name evidence="4" type="ORF">CBER1_08451</name>
</gene>
<dbReference type="PROSITE" id="PS00028">
    <property type="entry name" value="ZINC_FINGER_C2H2_1"/>
    <property type="match status" value="1"/>
</dbReference>
<evidence type="ECO:0000313" key="5">
    <source>
        <dbReference type="Proteomes" id="UP000237631"/>
    </source>
</evidence>
<keyword evidence="5" id="KW-1185">Reference proteome</keyword>
<dbReference type="OrthoDB" id="2687452at2759"/>
<reference evidence="5" key="1">
    <citation type="journal article" date="2017" name="bioRxiv">
        <title>Conservation of a gene cluster reveals novel cercosporin biosynthetic mechanisms and extends production to the genus Colletotrichum.</title>
        <authorList>
            <person name="de Jonge R."/>
            <person name="Ebert M.K."/>
            <person name="Huitt-Roehl C.R."/>
            <person name="Pal P."/>
            <person name="Suttle J.C."/>
            <person name="Spanner R.E."/>
            <person name="Neubauer J.D."/>
            <person name="Jurick W.M.II."/>
            <person name="Stott K.A."/>
            <person name="Secor G.A."/>
            <person name="Thomma B.P.H.J."/>
            <person name="Van de Peer Y."/>
            <person name="Townsend C.A."/>
            <person name="Bolton M.D."/>
        </authorList>
    </citation>
    <scope>NUCLEOTIDE SEQUENCE [LARGE SCALE GENOMIC DNA]</scope>
    <source>
        <strain evidence="5">CBS538.71</strain>
    </source>
</reference>
<sequence length="263" mass="28744">MSSNRTHIPETEAGLNSFDAASPWAHMAATALSSFQSDATYDTFGMTQPHMTISDPHGMQVLGTEFVDNIDTWTDFTPIPRSDRLEPDPAWFTQDFSLFCDSDTLPQSSVQPVSRAAEQAAVLLAPSITLTPPSSSASDSPSPNKKAKRAQSIPRAQPRKRASRPALPCSVTGCQKTFMRASDLDRHVRNVHGQSSEHYSCVIHRCLYRTRRKDKMQEHCQKVHAYARGAETFDTIAEEAGPSTPFSPSEPASTPGSTSTCGQ</sequence>
<dbReference type="PROSITE" id="PS50157">
    <property type="entry name" value="ZINC_FINGER_C2H2_2"/>
    <property type="match status" value="1"/>
</dbReference>
<evidence type="ECO:0000256" key="1">
    <source>
        <dbReference type="PROSITE-ProRule" id="PRU00042"/>
    </source>
</evidence>
<evidence type="ECO:0000259" key="3">
    <source>
        <dbReference type="PROSITE" id="PS50157"/>
    </source>
</evidence>
<dbReference type="AlphaFoldDB" id="A0A2S6CBQ4"/>
<feature type="compositionally biased region" description="Polar residues" evidence="2">
    <location>
        <begin position="244"/>
        <end position="263"/>
    </location>
</feature>